<comment type="caution">
    <text evidence="1">The sequence shown here is derived from an EMBL/GenBank/DDBJ whole genome shotgun (WGS) entry which is preliminary data.</text>
</comment>
<gene>
    <name evidence="1" type="ORF">A3F29_02495</name>
</gene>
<protein>
    <submittedName>
        <fullName evidence="1">Uncharacterized protein</fullName>
    </submittedName>
</protein>
<name>A0A1F7HJ33_9BACT</name>
<dbReference type="Proteomes" id="UP000177199">
    <property type="component" value="Unassembled WGS sequence"/>
</dbReference>
<evidence type="ECO:0000313" key="2">
    <source>
        <dbReference type="Proteomes" id="UP000177199"/>
    </source>
</evidence>
<evidence type="ECO:0000313" key="1">
    <source>
        <dbReference type="EMBL" id="OGK30996.1"/>
    </source>
</evidence>
<sequence>MRQKKNPDLIEDIVNFQKELIKNKPSHNIMYEQVRMMRYKIRPLQGDISELNFKNEKFIEILWNLGKLDEFFDKKKKLLDKRQKEIFYGFLDKIYDKLQHQLNHLDLKFSEADEKSSIIEMEILREMGKKRKLN</sequence>
<reference evidence="1 2" key="1">
    <citation type="journal article" date="2016" name="Nat. Commun.">
        <title>Thousands of microbial genomes shed light on interconnected biogeochemical processes in an aquifer system.</title>
        <authorList>
            <person name="Anantharaman K."/>
            <person name="Brown C.T."/>
            <person name="Hug L.A."/>
            <person name="Sharon I."/>
            <person name="Castelle C.J."/>
            <person name="Probst A.J."/>
            <person name="Thomas B.C."/>
            <person name="Singh A."/>
            <person name="Wilkins M.J."/>
            <person name="Karaoz U."/>
            <person name="Brodie E.L."/>
            <person name="Williams K.H."/>
            <person name="Hubbard S.S."/>
            <person name="Banfield J.F."/>
        </authorList>
    </citation>
    <scope>NUCLEOTIDE SEQUENCE [LARGE SCALE GENOMIC DNA]</scope>
</reference>
<dbReference type="AlphaFoldDB" id="A0A1F7HJ33"/>
<accession>A0A1F7HJ33</accession>
<organism evidence="1 2">
    <name type="scientific">Candidatus Roizmanbacteria bacterium RIFCSPHIGHO2_12_FULL_33_9</name>
    <dbReference type="NCBI Taxonomy" id="1802045"/>
    <lineage>
        <taxon>Bacteria</taxon>
        <taxon>Candidatus Roizmaniibacteriota</taxon>
    </lineage>
</organism>
<proteinExistence type="predicted"/>
<dbReference type="EMBL" id="MFZV01000033">
    <property type="protein sequence ID" value="OGK30996.1"/>
    <property type="molecule type" value="Genomic_DNA"/>
</dbReference>